<gene>
    <name evidence="4" type="ORF">DFP99_0072</name>
</gene>
<dbReference type="GeneID" id="94545650"/>
<dbReference type="Gene3D" id="3.40.50.300">
    <property type="entry name" value="P-loop containing nucleotide triphosphate hydrolases"/>
    <property type="match status" value="1"/>
</dbReference>
<dbReference type="AlphaFoldDB" id="A0A288Q8K0"/>
<dbReference type="Pfam" id="PF00005">
    <property type="entry name" value="ABC_tran"/>
    <property type="match status" value="1"/>
</dbReference>
<reference evidence="4 5" key="1">
    <citation type="submission" date="2018-07" db="EMBL/GenBank/DDBJ databases">
        <title>Genomic Encyclopedia of Type Strains, Phase III (KMG-III): the genomes of soil and plant-associated and newly described type strains.</title>
        <authorList>
            <person name="Whitman W."/>
        </authorList>
    </citation>
    <scope>NUCLEOTIDE SEQUENCE [LARGE SCALE GENOMIC DNA]</scope>
    <source>
        <strain evidence="4 5">CECT 7031</strain>
    </source>
</reference>
<keyword evidence="1" id="KW-0813">Transport</keyword>
<sequence>MLEINALTKAYDARVIFEDVNLTVANGEVLTIVGPSGIGKTTFLRIIAGLLPADAGAITLDGSNLDITGNRTGADGAKVGVIFQDFNLFPQYTVRENITLAPINVAKLDKQVALAEADQLIADLGLTTQADLYPYQLSGGQKQRVAIARALAMKPGILAYDEPTSGLDAESTARVIEVINQLKQQGVTQLVVTHDLPFAEAVSDRKFDFATDVKRG</sequence>
<dbReference type="InterPro" id="IPR050093">
    <property type="entry name" value="ABC_SmlMolc_Importer"/>
</dbReference>
<proteinExistence type="predicted"/>
<dbReference type="Proteomes" id="UP000254912">
    <property type="component" value="Unassembled WGS sequence"/>
</dbReference>
<evidence type="ECO:0000256" key="3">
    <source>
        <dbReference type="ARBA" id="ARBA00022840"/>
    </source>
</evidence>
<keyword evidence="5" id="KW-1185">Reference proteome</keyword>
<comment type="caution">
    <text evidence="4">The sequence shown here is derived from an EMBL/GenBank/DDBJ whole genome shotgun (WGS) entry which is preliminary data.</text>
</comment>
<accession>A0A288Q8K0</accession>
<dbReference type="InterPro" id="IPR003593">
    <property type="entry name" value="AAA+_ATPase"/>
</dbReference>
<protein>
    <submittedName>
        <fullName evidence="4">Amino acid ABC transporter ATP-binding protein (PAAT family)</fullName>
    </submittedName>
</protein>
<dbReference type="EMBL" id="QRAS01000001">
    <property type="protein sequence ID" value="RDL11654.1"/>
    <property type="molecule type" value="Genomic_DNA"/>
</dbReference>
<organism evidence="4 5">
    <name type="scientific">Weissella soli</name>
    <dbReference type="NCBI Taxonomy" id="155866"/>
    <lineage>
        <taxon>Bacteria</taxon>
        <taxon>Bacillati</taxon>
        <taxon>Bacillota</taxon>
        <taxon>Bacilli</taxon>
        <taxon>Lactobacillales</taxon>
        <taxon>Lactobacillaceae</taxon>
        <taxon>Weissella</taxon>
    </lineage>
</organism>
<keyword evidence="2" id="KW-0547">Nucleotide-binding</keyword>
<dbReference type="PANTHER" id="PTHR42781:SF9">
    <property type="entry name" value="AMINO ACID ABC TRANSPORTER, ATP-BINDING PROTEIN-RELATED"/>
    <property type="match status" value="1"/>
</dbReference>
<name>A0A288Q8K0_9LACO</name>
<dbReference type="GO" id="GO:0016887">
    <property type="term" value="F:ATP hydrolysis activity"/>
    <property type="evidence" value="ECO:0007669"/>
    <property type="project" value="InterPro"/>
</dbReference>
<dbReference type="InterPro" id="IPR027417">
    <property type="entry name" value="P-loop_NTPase"/>
</dbReference>
<evidence type="ECO:0000256" key="2">
    <source>
        <dbReference type="ARBA" id="ARBA00022741"/>
    </source>
</evidence>
<evidence type="ECO:0000313" key="5">
    <source>
        <dbReference type="Proteomes" id="UP000254912"/>
    </source>
</evidence>
<dbReference type="SMART" id="SM00382">
    <property type="entry name" value="AAA"/>
    <property type="match status" value="1"/>
</dbReference>
<dbReference type="PROSITE" id="PS00211">
    <property type="entry name" value="ABC_TRANSPORTER_1"/>
    <property type="match status" value="1"/>
</dbReference>
<dbReference type="GO" id="GO:0005524">
    <property type="term" value="F:ATP binding"/>
    <property type="evidence" value="ECO:0007669"/>
    <property type="project" value="UniProtKB-KW"/>
</dbReference>
<dbReference type="PROSITE" id="PS50893">
    <property type="entry name" value="ABC_TRANSPORTER_2"/>
    <property type="match status" value="1"/>
</dbReference>
<dbReference type="InterPro" id="IPR017871">
    <property type="entry name" value="ABC_transporter-like_CS"/>
</dbReference>
<evidence type="ECO:0000256" key="1">
    <source>
        <dbReference type="ARBA" id="ARBA00022448"/>
    </source>
</evidence>
<dbReference type="PANTHER" id="PTHR42781">
    <property type="entry name" value="SPERMIDINE/PUTRESCINE IMPORT ATP-BINDING PROTEIN POTA"/>
    <property type="match status" value="1"/>
</dbReference>
<evidence type="ECO:0000313" key="4">
    <source>
        <dbReference type="EMBL" id="RDL11654.1"/>
    </source>
</evidence>
<dbReference type="KEGG" id="wso:WSWS_00443"/>
<dbReference type="SUPFAM" id="SSF52540">
    <property type="entry name" value="P-loop containing nucleoside triphosphate hydrolases"/>
    <property type="match status" value="1"/>
</dbReference>
<dbReference type="InterPro" id="IPR003439">
    <property type="entry name" value="ABC_transporter-like_ATP-bd"/>
</dbReference>
<keyword evidence="3 4" id="KW-0067">ATP-binding</keyword>
<dbReference type="RefSeq" id="WP_070229725.1">
    <property type="nucleotide sequence ID" value="NZ_BJYO01000002.1"/>
</dbReference>